<protein>
    <submittedName>
        <fullName evidence="5">Mss4-like protein</fullName>
    </submittedName>
</protein>
<dbReference type="PROSITE" id="PS51891">
    <property type="entry name" value="CENP_V_GFA"/>
    <property type="match status" value="2"/>
</dbReference>
<evidence type="ECO:0000259" key="4">
    <source>
        <dbReference type="PROSITE" id="PS51891"/>
    </source>
</evidence>
<name>A0AAJ0FF01_9PEZI</name>
<dbReference type="PANTHER" id="PTHR28620:SF1">
    <property type="entry name" value="CENP-V_GFA DOMAIN-CONTAINING PROTEIN"/>
    <property type="match status" value="1"/>
</dbReference>
<dbReference type="SUPFAM" id="SSF51316">
    <property type="entry name" value="Mss4-like"/>
    <property type="match status" value="2"/>
</dbReference>
<dbReference type="GO" id="GO:0016846">
    <property type="term" value="F:carbon-sulfur lyase activity"/>
    <property type="evidence" value="ECO:0007669"/>
    <property type="project" value="InterPro"/>
</dbReference>
<dbReference type="Proteomes" id="UP001239445">
    <property type="component" value="Unassembled WGS sequence"/>
</dbReference>
<reference evidence="5" key="1">
    <citation type="submission" date="2023-06" db="EMBL/GenBank/DDBJ databases">
        <title>Genome-scale phylogeny and comparative genomics of the fungal order Sordariales.</title>
        <authorList>
            <consortium name="Lawrence Berkeley National Laboratory"/>
            <person name="Hensen N."/>
            <person name="Bonometti L."/>
            <person name="Westerberg I."/>
            <person name="Brannstrom I.O."/>
            <person name="Guillou S."/>
            <person name="Cros-Aarteil S."/>
            <person name="Calhoun S."/>
            <person name="Haridas S."/>
            <person name="Kuo A."/>
            <person name="Mondo S."/>
            <person name="Pangilinan J."/>
            <person name="Riley R."/>
            <person name="Labutti K."/>
            <person name="Andreopoulos B."/>
            <person name="Lipzen A."/>
            <person name="Chen C."/>
            <person name="Yanf M."/>
            <person name="Daum C."/>
            <person name="Ng V."/>
            <person name="Clum A."/>
            <person name="Steindorff A."/>
            <person name="Ohm R."/>
            <person name="Martin F."/>
            <person name="Silar P."/>
            <person name="Natvig D."/>
            <person name="Lalanne C."/>
            <person name="Gautier V."/>
            <person name="Ament-Velasquez S.L."/>
            <person name="Kruys A."/>
            <person name="Hutchinson M.I."/>
            <person name="Powell A.J."/>
            <person name="Barry K."/>
            <person name="Miller A.N."/>
            <person name="Grigoriev I.V."/>
            <person name="Debuchy R."/>
            <person name="Gladieux P."/>
            <person name="Thoren M.H."/>
            <person name="Johannesson H."/>
        </authorList>
    </citation>
    <scope>NUCLEOTIDE SEQUENCE</scope>
    <source>
        <strain evidence="5">PSN4</strain>
    </source>
</reference>
<dbReference type="EMBL" id="MU839828">
    <property type="protein sequence ID" value="KAK1759314.1"/>
    <property type="molecule type" value="Genomic_DNA"/>
</dbReference>
<organism evidence="5 6">
    <name type="scientific">Echria macrotheca</name>
    <dbReference type="NCBI Taxonomy" id="438768"/>
    <lineage>
        <taxon>Eukaryota</taxon>
        <taxon>Fungi</taxon>
        <taxon>Dikarya</taxon>
        <taxon>Ascomycota</taxon>
        <taxon>Pezizomycotina</taxon>
        <taxon>Sordariomycetes</taxon>
        <taxon>Sordariomycetidae</taxon>
        <taxon>Sordariales</taxon>
        <taxon>Schizotheciaceae</taxon>
        <taxon>Echria</taxon>
    </lineage>
</organism>
<evidence type="ECO:0000256" key="2">
    <source>
        <dbReference type="ARBA" id="ARBA00022723"/>
    </source>
</evidence>
<comment type="similarity">
    <text evidence="1">Belongs to the Gfa family.</text>
</comment>
<dbReference type="InterPro" id="IPR006913">
    <property type="entry name" value="CENP-V/GFA"/>
</dbReference>
<evidence type="ECO:0000313" key="5">
    <source>
        <dbReference type="EMBL" id="KAK1759314.1"/>
    </source>
</evidence>
<sequence length="302" mass="33153">MDATEEPKAYQGSCHCGAFVFEVRTPGDLKSAIGCNCSSCTKKAYVWLFLPDSAVTVIRDDGLLREFVCGPHRSTHKFCSVCGTSVMAVNPEYRPGLAVNARTLQGLSIWDLDVVVHDGVKINPQWIPPIYSGEEPALEMEGGQIYHGSCRCGDVQIAVKLRHALGVNNALESTSVSGREEQLVECNCSICQRTGSISITLPPSQTRLQNAQNLTAYNPGTSHIYKTLFCKTCGVHIYTETDPAAHPEQVKVQELENEARRADQAENVNVSINIRCFNDLEVDLLNLKTNKVDRQEGSVLNP</sequence>
<feature type="domain" description="CENP-V/GFA" evidence="4">
    <location>
        <begin position="146"/>
        <end position="283"/>
    </location>
</feature>
<accession>A0AAJ0FF01</accession>
<proteinExistence type="inferred from homology"/>
<dbReference type="Pfam" id="PF04828">
    <property type="entry name" value="GFA"/>
    <property type="match status" value="2"/>
</dbReference>
<evidence type="ECO:0000256" key="1">
    <source>
        <dbReference type="ARBA" id="ARBA00005495"/>
    </source>
</evidence>
<comment type="caution">
    <text evidence="5">The sequence shown here is derived from an EMBL/GenBank/DDBJ whole genome shotgun (WGS) entry which is preliminary data.</text>
</comment>
<dbReference type="AlphaFoldDB" id="A0AAJ0FF01"/>
<dbReference type="PANTHER" id="PTHR28620">
    <property type="entry name" value="CENTROMERE PROTEIN V"/>
    <property type="match status" value="1"/>
</dbReference>
<keyword evidence="2" id="KW-0479">Metal-binding</keyword>
<evidence type="ECO:0000313" key="6">
    <source>
        <dbReference type="Proteomes" id="UP001239445"/>
    </source>
</evidence>
<dbReference type="InterPro" id="IPR052355">
    <property type="entry name" value="CENP-V-like"/>
</dbReference>
<evidence type="ECO:0000256" key="3">
    <source>
        <dbReference type="ARBA" id="ARBA00022833"/>
    </source>
</evidence>
<feature type="domain" description="CENP-V/GFA" evidence="4">
    <location>
        <begin position="10"/>
        <end position="111"/>
    </location>
</feature>
<dbReference type="GO" id="GO:0046872">
    <property type="term" value="F:metal ion binding"/>
    <property type="evidence" value="ECO:0007669"/>
    <property type="project" value="UniProtKB-KW"/>
</dbReference>
<keyword evidence="3" id="KW-0862">Zinc</keyword>
<dbReference type="Gene3D" id="2.170.150.70">
    <property type="match status" value="2"/>
</dbReference>
<gene>
    <name evidence="5" type="ORF">QBC47DRAFT_371585</name>
</gene>
<dbReference type="InterPro" id="IPR011057">
    <property type="entry name" value="Mss4-like_sf"/>
</dbReference>
<keyword evidence="6" id="KW-1185">Reference proteome</keyword>